<dbReference type="InterPro" id="IPR035566">
    <property type="entry name" value="Ribosomal_protein_bL20_C"/>
</dbReference>
<dbReference type="RefSeq" id="WP_215216446.1">
    <property type="nucleotide sequence ID" value="NZ_CP075587.1"/>
</dbReference>
<dbReference type="PRINTS" id="PR00062">
    <property type="entry name" value="RIBOSOMALL20"/>
</dbReference>
<gene>
    <name evidence="7" type="primary">rplT</name>
    <name evidence="9" type="ORF">RHABOEDO_000894</name>
</gene>
<evidence type="ECO:0000313" key="10">
    <source>
        <dbReference type="Proteomes" id="UP000826014"/>
    </source>
</evidence>
<keyword evidence="5 7" id="KW-0687">Ribonucleoprotein</keyword>
<evidence type="ECO:0000256" key="1">
    <source>
        <dbReference type="ARBA" id="ARBA00007698"/>
    </source>
</evidence>
<name>A0ABX8V0E7_9BACT</name>
<keyword evidence="2 7" id="KW-0699">rRNA-binding</keyword>
<evidence type="ECO:0000256" key="2">
    <source>
        <dbReference type="ARBA" id="ARBA00022730"/>
    </source>
</evidence>
<dbReference type="HAMAP" id="MF_00382">
    <property type="entry name" value="Ribosomal_bL20"/>
    <property type="match status" value="1"/>
</dbReference>
<evidence type="ECO:0000256" key="4">
    <source>
        <dbReference type="ARBA" id="ARBA00022980"/>
    </source>
</evidence>
<evidence type="ECO:0000256" key="5">
    <source>
        <dbReference type="ARBA" id="ARBA00023274"/>
    </source>
</evidence>
<dbReference type="Gene3D" id="1.10.1900.20">
    <property type="entry name" value="Ribosomal protein L20"/>
    <property type="match status" value="1"/>
</dbReference>
<dbReference type="NCBIfam" id="TIGR01032">
    <property type="entry name" value="rplT_bact"/>
    <property type="match status" value="1"/>
</dbReference>
<dbReference type="EMBL" id="CP075587">
    <property type="protein sequence ID" value="QYF48690.1"/>
    <property type="molecule type" value="Genomic_DNA"/>
</dbReference>
<dbReference type="PANTHER" id="PTHR10986">
    <property type="entry name" value="39S RIBOSOMAL PROTEIN L20"/>
    <property type="match status" value="1"/>
</dbReference>
<organism evidence="9 10">
    <name type="scientific">Candidatus Rhabdochlamydia oedothoracis</name>
    <dbReference type="NCBI Taxonomy" id="2720720"/>
    <lineage>
        <taxon>Bacteria</taxon>
        <taxon>Pseudomonadati</taxon>
        <taxon>Chlamydiota</taxon>
        <taxon>Chlamydiia</taxon>
        <taxon>Parachlamydiales</taxon>
        <taxon>Candidatus Rhabdochlamydiaceae</taxon>
        <taxon>Candidatus Rhabdochlamydia</taxon>
    </lineage>
</organism>
<dbReference type="InterPro" id="IPR049946">
    <property type="entry name" value="RIBOSOMAL_L20_CS"/>
</dbReference>
<comment type="function">
    <text evidence="7 8">Binds directly to 23S ribosomal RNA and is necessary for the in vitro assembly process of the 50S ribosomal subunit. It is not involved in the protein synthesizing functions of that subunit.</text>
</comment>
<sequence length="118" mass="13393">MVRVTNSVASKRSRKRLFKRAKGFVGDRKNHLRLTKDAVLSAEAFNYRHRKLKKREFRSLWITRISAGAKINGISYSKLVHGMSLANCRINRKRLAEMAESDPKGFTAIANVAKLACC</sequence>
<keyword evidence="10" id="KW-1185">Reference proteome</keyword>
<dbReference type="SUPFAM" id="SSF74731">
    <property type="entry name" value="Ribosomal protein L20"/>
    <property type="match status" value="1"/>
</dbReference>
<dbReference type="Pfam" id="PF00453">
    <property type="entry name" value="Ribosomal_L20"/>
    <property type="match status" value="1"/>
</dbReference>
<proteinExistence type="inferred from homology"/>
<dbReference type="Gene3D" id="6.10.160.10">
    <property type="match status" value="1"/>
</dbReference>
<evidence type="ECO:0000256" key="6">
    <source>
        <dbReference type="ARBA" id="ARBA00035172"/>
    </source>
</evidence>
<evidence type="ECO:0000256" key="8">
    <source>
        <dbReference type="RuleBase" id="RU000560"/>
    </source>
</evidence>
<dbReference type="Proteomes" id="UP000826014">
    <property type="component" value="Chromosome"/>
</dbReference>
<dbReference type="PROSITE" id="PS00937">
    <property type="entry name" value="RIBOSOMAL_L20"/>
    <property type="match status" value="1"/>
</dbReference>
<dbReference type="GO" id="GO:0005840">
    <property type="term" value="C:ribosome"/>
    <property type="evidence" value="ECO:0007669"/>
    <property type="project" value="UniProtKB-KW"/>
</dbReference>
<accession>A0ABX8V0E7</accession>
<reference evidence="9 10" key="1">
    <citation type="journal article" date="2022" name="bioRxiv">
        <title>Ecology and evolution of chlamydial symbionts of arthropods.</title>
        <authorList>
            <person name="Halter T."/>
            <person name="Koestlbacher S."/>
            <person name="Collingro A."/>
            <person name="Sixt B.S."/>
            <person name="Toenshoff E.R."/>
            <person name="Hendrickx F."/>
            <person name="Kostanjsek R."/>
            <person name="Horn M."/>
        </authorList>
    </citation>
    <scope>NUCLEOTIDE SEQUENCE [LARGE SCALE GENOMIC DNA]</scope>
    <source>
        <strain evidence="9">W744xW776</strain>
    </source>
</reference>
<evidence type="ECO:0000313" key="9">
    <source>
        <dbReference type="EMBL" id="QYF48690.1"/>
    </source>
</evidence>
<evidence type="ECO:0000256" key="7">
    <source>
        <dbReference type="HAMAP-Rule" id="MF_00382"/>
    </source>
</evidence>
<comment type="similarity">
    <text evidence="1 7 8">Belongs to the bacterial ribosomal protein bL20 family.</text>
</comment>
<keyword evidence="3 7" id="KW-0694">RNA-binding</keyword>
<protein>
    <recommendedName>
        <fullName evidence="6 7">Large ribosomal subunit protein bL20</fullName>
    </recommendedName>
</protein>
<evidence type="ECO:0000256" key="3">
    <source>
        <dbReference type="ARBA" id="ARBA00022884"/>
    </source>
</evidence>
<dbReference type="InterPro" id="IPR005813">
    <property type="entry name" value="Ribosomal_bL20"/>
</dbReference>
<keyword evidence="4 7" id="KW-0689">Ribosomal protein</keyword>
<dbReference type="CDD" id="cd07026">
    <property type="entry name" value="Ribosomal_L20"/>
    <property type="match status" value="1"/>
</dbReference>